<keyword evidence="3" id="KW-0813">Transport</keyword>
<dbReference type="GO" id="GO:0015833">
    <property type="term" value="P:peptide transport"/>
    <property type="evidence" value="ECO:0007669"/>
    <property type="project" value="TreeGrafter"/>
</dbReference>
<accession>A0A4P6JYX2</accession>
<evidence type="ECO:0000256" key="4">
    <source>
        <dbReference type="ARBA" id="ARBA00022729"/>
    </source>
</evidence>
<dbReference type="OrthoDB" id="9783874at2"/>
<dbReference type="GO" id="GO:0030313">
    <property type="term" value="C:cell envelope"/>
    <property type="evidence" value="ECO:0007669"/>
    <property type="project" value="UniProtKB-SubCell"/>
</dbReference>
<dbReference type="InterPro" id="IPR030678">
    <property type="entry name" value="Peptide/Ni-bd"/>
</dbReference>
<evidence type="ECO:0000259" key="6">
    <source>
        <dbReference type="Pfam" id="PF00496"/>
    </source>
</evidence>
<comment type="similarity">
    <text evidence="2">Belongs to the bacterial solute-binding protein 5 family.</text>
</comment>
<keyword evidence="8" id="KW-1185">Reference proteome</keyword>
<dbReference type="SUPFAM" id="SSF53850">
    <property type="entry name" value="Periplasmic binding protein-like II"/>
    <property type="match status" value="1"/>
</dbReference>
<dbReference type="GO" id="GO:0042597">
    <property type="term" value="C:periplasmic space"/>
    <property type="evidence" value="ECO:0007669"/>
    <property type="project" value="UniProtKB-ARBA"/>
</dbReference>
<keyword evidence="4 5" id="KW-0732">Signal</keyword>
<feature type="chain" id="PRO_5020468849" evidence="5">
    <location>
        <begin position="26"/>
        <end position="569"/>
    </location>
</feature>
<dbReference type="CDD" id="cd08504">
    <property type="entry name" value="PBP2_OppA"/>
    <property type="match status" value="1"/>
</dbReference>
<evidence type="ECO:0000256" key="5">
    <source>
        <dbReference type="SAM" id="SignalP"/>
    </source>
</evidence>
<dbReference type="Proteomes" id="UP000290365">
    <property type="component" value="Chromosome"/>
</dbReference>
<evidence type="ECO:0000313" key="7">
    <source>
        <dbReference type="EMBL" id="QBD80775.1"/>
    </source>
</evidence>
<feature type="domain" description="Solute-binding protein family 5" evidence="6">
    <location>
        <begin position="93"/>
        <end position="476"/>
    </location>
</feature>
<dbReference type="Pfam" id="PF00496">
    <property type="entry name" value="SBP_bac_5"/>
    <property type="match status" value="1"/>
</dbReference>
<protein>
    <submittedName>
        <fullName evidence="7">Peptide ABC transporter substrate-binding protein</fullName>
    </submittedName>
</protein>
<dbReference type="Gene3D" id="3.90.76.10">
    <property type="entry name" value="Dipeptide-binding Protein, Domain 1"/>
    <property type="match status" value="1"/>
</dbReference>
<dbReference type="AlphaFoldDB" id="A0A4P6JYX2"/>
<dbReference type="PANTHER" id="PTHR30290">
    <property type="entry name" value="PERIPLASMIC BINDING COMPONENT OF ABC TRANSPORTER"/>
    <property type="match status" value="1"/>
</dbReference>
<name>A0A4P6JYX2_KTERU</name>
<reference evidence="7 8" key="1">
    <citation type="submission" date="2019-01" db="EMBL/GenBank/DDBJ databases">
        <title>Ktedonosporobacter rubrisoli SCAWS-G2.</title>
        <authorList>
            <person name="Huang Y."/>
            <person name="Yan B."/>
        </authorList>
    </citation>
    <scope>NUCLEOTIDE SEQUENCE [LARGE SCALE GENOMIC DNA]</scope>
    <source>
        <strain evidence="7 8">SCAWS-G2</strain>
    </source>
</reference>
<proteinExistence type="inferred from homology"/>
<evidence type="ECO:0000256" key="1">
    <source>
        <dbReference type="ARBA" id="ARBA00004196"/>
    </source>
</evidence>
<dbReference type="InterPro" id="IPR000914">
    <property type="entry name" value="SBP_5_dom"/>
</dbReference>
<evidence type="ECO:0000256" key="3">
    <source>
        <dbReference type="ARBA" id="ARBA00022448"/>
    </source>
</evidence>
<dbReference type="InterPro" id="IPR039424">
    <property type="entry name" value="SBP_5"/>
</dbReference>
<evidence type="ECO:0000256" key="2">
    <source>
        <dbReference type="ARBA" id="ARBA00005695"/>
    </source>
</evidence>
<dbReference type="PANTHER" id="PTHR30290:SF10">
    <property type="entry name" value="PERIPLASMIC OLIGOPEPTIDE-BINDING PROTEIN-RELATED"/>
    <property type="match status" value="1"/>
</dbReference>
<dbReference type="GO" id="GO:1904680">
    <property type="term" value="F:peptide transmembrane transporter activity"/>
    <property type="evidence" value="ECO:0007669"/>
    <property type="project" value="TreeGrafter"/>
</dbReference>
<dbReference type="GO" id="GO:0043190">
    <property type="term" value="C:ATP-binding cassette (ABC) transporter complex"/>
    <property type="evidence" value="ECO:0007669"/>
    <property type="project" value="InterPro"/>
</dbReference>
<sequence length="569" mass="62675">MSKRSFSRATFLTPFLALLALLVVACGGTTAPPTTNEQIAPPAKQVLRYPIGATDFGTLDPALATLNTDIFTIQLIFGGMVEAKSDGIAIDTMAASHSVSADGLTYTFKLKPNLKFSDGTPLTAQDIIWSIDRSLAPATKSPLSGDMEPVKDSDKMIAGKIKTLIGDSLIAKDDQTVVIVLSHPAAYFIQTFTSTNAFTINKKLVEKYGNQWTDHLQEGAGSGPFMVQNYDHNKGLTLVPNPYYYGPKPKLQKIEMLRSGPPDTAYKTYMAGQLDLITSVPTINLENARTRKDFKSVPELYIRYVDMNYQSKPFDNIKIRQAFALAVNKDLISQNVMHGAVKPTNHLMPEGMTVYNPKLTGPEGVASTKGDAAKAKQLLQEGMKEEGYASVSQLPRISFTYYSNDTDVANTAAVLVQQWQTVLGVTVHAQAVSIDILVQQMTDTTGHDGPLQLWIIGFGNYPDPYGWISDNFGKDGSFNNHNYGQNQSKTAAAQQAVQEELRQADMNLNPQERIQQYSDAEQKIVNDAGWIPLFQRQVQMLISPKLKNFPLSPVNLIEPDAWSNIYFVQ</sequence>
<dbReference type="Gene3D" id="3.10.105.10">
    <property type="entry name" value="Dipeptide-binding Protein, Domain 3"/>
    <property type="match status" value="1"/>
</dbReference>
<dbReference type="EMBL" id="CP035758">
    <property type="protein sequence ID" value="QBD80775.1"/>
    <property type="molecule type" value="Genomic_DNA"/>
</dbReference>
<dbReference type="KEGG" id="kbs:EPA93_34340"/>
<feature type="signal peptide" evidence="5">
    <location>
        <begin position="1"/>
        <end position="25"/>
    </location>
</feature>
<gene>
    <name evidence="7" type="ORF">EPA93_34340</name>
</gene>
<comment type="subcellular location">
    <subcellularLocation>
        <location evidence="1">Cell envelope</location>
    </subcellularLocation>
</comment>
<dbReference type="RefSeq" id="WP_129891837.1">
    <property type="nucleotide sequence ID" value="NZ_CP035758.1"/>
</dbReference>
<dbReference type="Gene3D" id="3.40.190.10">
    <property type="entry name" value="Periplasmic binding protein-like II"/>
    <property type="match status" value="1"/>
</dbReference>
<evidence type="ECO:0000313" key="8">
    <source>
        <dbReference type="Proteomes" id="UP000290365"/>
    </source>
</evidence>
<dbReference type="PROSITE" id="PS51257">
    <property type="entry name" value="PROKAR_LIPOPROTEIN"/>
    <property type="match status" value="1"/>
</dbReference>
<organism evidence="7 8">
    <name type="scientific">Ktedonosporobacter rubrisoli</name>
    <dbReference type="NCBI Taxonomy" id="2509675"/>
    <lineage>
        <taxon>Bacteria</taxon>
        <taxon>Bacillati</taxon>
        <taxon>Chloroflexota</taxon>
        <taxon>Ktedonobacteria</taxon>
        <taxon>Ktedonobacterales</taxon>
        <taxon>Ktedonosporobacteraceae</taxon>
        <taxon>Ktedonosporobacter</taxon>
    </lineage>
</organism>
<dbReference type="PIRSF" id="PIRSF002741">
    <property type="entry name" value="MppA"/>
    <property type="match status" value="1"/>
</dbReference>